<evidence type="ECO:0000313" key="3">
    <source>
        <dbReference type="Proteomes" id="UP001181693"/>
    </source>
</evidence>
<proteinExistence type="predicted"/>
<feature type="region of interest" description="Disordered" evidence="1">
    <location>
        <begin position="1"/>
        <end position="24"/>
    </location>
</feature>
<accession>A0AAV2ZDE8</accession>
<dbReference type="AlphaFoldDB" id="A0AAV2ZDE8"/>
<protein>
    <submittedName>
        <fullName evidence="2">Uncharacterized protein</fullName>
    </submittedName>
</protein>
<name>A0AAV2ZDE8_PYXAD</name>
<keyword evidence="3" id="KW-1185">Reference proteome</keyword>
<sequence>MDPQSVAGTGGAPFQGGSPDSGEEDTTTAILYIVLGFRHPCTVSLAPPAGLVGPPISWISAVHIMCVFFYQGLEGRGQ</sequence>
<gene>
    <name evidence="2" type="ORF">GDO54_018489</name>
</gene>
<evidence type="ECO:0000313" key="2">
    <source>
        <dbReference type="EMBL" id="DBA13486.1"/>
    </source>
</evidence>
<dbReference type="EMBL" id="DYDO01001992">
    <property type="protein sequence ID" value="DBA13486.1"/>
    <property type="molecule type" value="Genomic_DNA"/>
</dbReference>
<organism evidence="2 3">
    <name type="scientific">Pyxicephalus adspersus</name>
    <name type="common">African bullfrog</name>
    <dbReference type="NCBI Taxonomy" id="30357"/>
    <lineage>
        <taxon>Eukaryota</taxon>
        <taxon>Metazoa</taxon>
        <taxon>Chordata</taxon>
        <taxon>Craniata</taxon>
        <taxon>Vertebrata</taxon>
        <taxon>Euteleostomi</taxon>
        <taxon>Amphibia</taxon>
        <taxon>Batrachia</taxon>
        <taxon>Anura</taxon>
        <taxon>Neobatrachia</taxon>
        <taxon>Ranoidea</taxon>
        <taxon>Pyxicephalidae</taxon>
        <taxon>Pyxicephalinae</taxon>
        <taxon>Pyxicephalus</taxon>
    </lineage>
</organism>
<comment type="caution">
    <text evidence="2">The sequence shown here is derived from an EMBL/GenBank/DDBJ whole genome shotgun (WGS) entry which is preliminary data.</text>
</comment>
<evidence type="ECO:0000256" key="1">
    <source>
        <dbReference type="SAM" id="MobiDB-lite"/>
    </source>
</evidence>
<reference evidence="2" key="1">
    <citation type="thesis" date="2020" institute="ProQuest LLC" country="789 East Eisenhower Parkway, Ann Arbor, MI, USA">
        <title>Comparative Genomics and Chromosome Evolution.</title>
        <authorList>
            <person name="Mudd A.B."/>
        </authorList>
    </citation>
    <scope>NUCLEOTIDE SEQUENCE</scope>
    <source>
        <strain evidence="2">1538</strain>
        <tissue evidence="2">Blood</tissue>
    </source>
</reference>
<dbReference type="Proteomes" id="UP001181693">
    <property type="component" value="Unassembled WGS sequence"/>
</dbReference>